<keyword evidence="2" id="KW-1185">Reference proteome</keyword>
<dbReference type="RefSeq" id="WP_003979398.1">
    <property type="nucleotide sequence ID" value="NZ_CP043497.1"/>
</dbReference>
<proteinExistence type="predicted"/>
<dbReference type="Proteomes" id="UP000829494">
    <property type="component" value="Chromosome"/>
</dbReference>
<evidence type="ECO:0000313" key="2">
    <source>
        <dbReference type="Proteomes" id="UP000829494"/>
    </source>
</evidence>
<name>A0ABY3YUM7_STRRM</name>
<gene>
    <name evidence="1" type="ORF">SRIMR7_03055</name>
</gene>
<dbReference type="GeneID" id="66859811"/>
<accession>A0ABY3YUM7</accession>
<protein>
    <submittedName>
        <fullName evidence="1">Uncharacterized protein</fullName>
    </submittedName>
</protein>
<dbReference type="EMBL" id="CP094298">
    <property type="protein sequence ID" value="UNZ01110.1"/>
    <property type="molecule type" value="Genomic_DNA"/>
</dbReference>
<sequence length="229" mass="25673">MDEHFIRVLLTLRRFIGVPFPGTDLHILGLVRLDDDRIRIRAGIAESTGVWIELPTRSADRSDLLGTWWYVGALRHIARWLHDRRETLETAARQQIIDTTTLAEAGLLPDDIEVMPEDSLDYVISDLAGDPLWHEVTASAAPELYTLAGFDLYSLGVVRVYLLHDGRLIAVDLSTTDTETSGPRNVGWWASTKLIAILNPNDKLTLAAHRVTDANDPHCDAVFDLTRWA</sequence>
<organism evidence="1 2">
    <name type="scientific">Streptomyces rimosus subsp. rimosus</name>
    <dbReference type="NCBI Taxonomy" id="132474"/>
    <lineage>
        <taxon>Bacteria</taxon>
        <taxon>Bacillati</taxon>
        <taxon>Actinomycetota</taxon>
        <taxon>Actinomycetes</taxon>
        <taxon>Kitasatosporales</taxon>
        <taxon>Streptomycetaceae</taxon>
        <taxon>Streptomyces</taxon>
    </lineage>
</organism>
<evidence type="ECO:0000313" key="1">
    <source>
        <dbReference type="EMBL" id="UNZ01110.1"/>
    </source>
</evidence>
<reference evidence="1 2" key="1">
    <citation type="submission" date="2022-03" db="EMBL/GenBank/DDBJ databases">
        <title>Complete genome of Streptomyces rimosus ssp. rimosus R7 (=ATCC 10970).</title>
        <authorList>
            <person name="Beganovic S."/>
            <person name="Ruckert C."/>
            <person name="Busche T."/>
            <person name="Kalinowski J."/>
            <person name="Wittmann C."/>
        </authorList>
    </citation>
    <scope>NUCLEOTIDE SEQUENCE [LARGE SCALE GENOMIC DNA]</scope>
    <source>
        <strain evidence="1 2">R7</strain>
    </source>
</reference>